<evidence type="ECO:0000313" key="1">
    <source>
        <dbReference type="EMBL" id="MBB5325869.1"/>
    </source>
</evidence>
<protein>
    <recommendedName>
        <fullName evidence="3">Inhibitor of sigma-G Gin</fullName>
    </recommendedName>
</protein>
<sequence length="63" mass="7666">MSNQSVWETCIVCEQLKDQGIRIYTKFLCIDCEKEIIRTDTNDPKYHFYLQQLKKIMNREIYS</sequence>
<proteinExistence type="predicted"/>
<dbReference type="EMBL" id="JACHEP010000022">
    <property type="protein sequence ID" value="MBB5325869.1"/>
    <property type="molecule type" value="Genomic_DNA"/>
</dbReference>
<dbReference type="InterPro" id="IPR019700">
    <property type="entry name" value="Sigma-G_inhibitor_Gin"/>
</dbReference>
<keyword evidence="2" id="KW-1185">Reference proteome</keyword>
<comment type="caution">
    <text evidence="1">The sequence shown here is derived from an EMBL/GenBank/DDBJ whole genome shotgun (WGS) entry which is preliminary data.</text>
</comment>
<gene>
    <name evidence="1" type="ORF">HNQ34_002970</name>
</gene>
<reference evidence="1 2" key="1">
    <citation type="submission" date="2020-08" db="EMBL/GenBank/DDBJ databases">
        <title>Genomic Encyclopedia of Type Strains, Phase IV (KMG-IV): sequencing the most valuable type-strain genomes for metagenomic binning, comparative biology and taxonomic classification.</title>
        <authorList>
            <person name="Goeker M."/>
        </authorList>
    </citation>
    <scope>NUCLEOTIDE SEQUENCE [LARGE SCALE GENOMIC DNA]</scope>
    <source>
        <strain evidence="1 2">DSM 16325</strain>
    </source>
</reference>
<dbReference type="Pfam" id="PF10764">
    <property type="entry name" value="Gin"/>
    <property type="match status" value="1"/>
</dbReference>
<name>A0A7W8IUF0_9BACL</name>
<dbReference type="Proteomes" id="UP000520011">
    <property type="component" value="Unassembled WGS sequence"/>
</dbReference>
<organism evidence="1 2">
    <name type="scientific">Anoxybacteroides tepidamans</name>
    <dbReference type="NCBI Taxonomy" id="265948"/>
    <lineage>
        <taxon>Bacteria</taxon>
        <taxon>Bacillati</taxon>
        <taxon>Bacillota</taxon>
        <taxon>Bacilli</taxon>
        <taxon>Bacillales</taxon>
        <taxon>Anoxybacillaceae</taxon>
        <taxon>Anoxybacteroides</taxon>
    </lineage>
</organism>
<evidence type="ECO:0000313" key="2">
    <source>
        <dbReference type="Proteomes" id="UP000520011"/>
    </source>
</evidence>
<evidence type="ECO:0008006" key="3">
    <source>
        <dbReference type="Google" id="ProtNLM"/>
    </source>
</evidence>
<accession>A0A7W8IUF0</accession>
<dbReference type="AlphaFoldDB" id="A0A7W8IUF0"/>